<evidence type="ECO:0008006" key="3">
    <source>
        <dbReference type="Google" id="ProtNLM"/>
    </source>
</evidence>
<accession>A0A445A322</accession>
<protein>
    <recommendedName>
        <fullName evidence="3">Endonuclease/exonuclease/phosphatase domain-containing protein</fullName>
    </recommendedName>
</protein>
<dbReference type="AlphaFoldDB" id="A0A445A322"/>
<name>A0A445A322_ARAHY</name>
<dbReference type="EMBL" id="SDMP01000013">
    <property type="protein sequence ID" value="RYR20840.1"/>
    <property type="molecule type" value="Genomic_DNA"/>
</dbReference>
<organism evidence="1 2">
    <name type="scientific">Arachis hypogaea</name>
    <name type="common">Peanut</name>
    <dbReference type="NCBI Taxonomy" id="3818"/>
    <lineage>
        <taxon>Eukaryota</taxon>
        <taxon>Viridiplantae</taxon>
        <taxon>Streptophyta</taxon>
        <taxon>Embryophyta</taxon>
        <taxon>Tracheophyta</taxon>
        <taxon>Spermatophyta</taxon>
        <taxon>Magnoliopsida</taxon>
        <taxon>eudicotyledons</taxon>
        <taxon>Gunneridae</taxon>
        <taxon>Pentapetalae</taxon>
        <taxon>rosids</taxon>
        <taxon>fabids</taxon>
        <taxon>Fabales</taxon>
        <taxon>Fabaceae</taxon>
        <taxon>Papilionoideae</taxon>
        <taxon>50 kb inversion clade</taxon>
        <taxon>dalbergioids sensu lato</taxon>
        <taxon>Dalbergieae</taxon>
        <taxon>Pterocarpus clade</taxon>
        <taxon>Arachis</taxon>
    </lineage>
</organism>
<sequence length="328" mass="36684">MEVAHFRDDMQPEACLELHSYFTHVHSHFTHELLPHELRASSLVARASSAVATVRIAQSLCHLLRHTSSFRHCSRRVCSLGRHCCRAPSASLIASAPFIAVVIELSPPPLLLLSIFLLLLMLIELVVGQNRSGDYSRSRDLVERCLIVVLLLLWRRLEKRWESLLHMGRRIIVVGDLNIAPSAIDRCDAGPEFDNNEFRRWFRSILTQYKRAKPESILSAHRWKGGRSIKLEGSDHAPVFMTLVDIPDVSLHLLTKDKFLRASKNQSRSVTKAPTMKGIHTTEDRRGIGVDMAGVLAAIAEMKRRFASQLPITVGGNMVSSSVPVPGG</sequence>
<proteinExistence type="predicted"/>
<evidence type="ECO:0000313" key="2">
    <source>
        <dbReference type="Proteomes" id="UP000289738"/>
    </source>
</evidence>
<dbReference type="SUPFAM" id="SSF56219">
    <property type="entry name" value="DNase I-like"/>
    <property type="match status" value="1"/>
</dbReference>
<gene>
    <name evidence="1" type="ORF">Ahy_B03g066092</name>
</gene>
<dbReference type="Proteomes" id="UP000289738">
    <property type="component" value="Chromosome B03"/>
</dbReference>
<reference evidence="1 2" key="1">
    <citation type="submission" date="2019-01" db="EMBL/GenBank/DDBJ databases">
        <title>Sequencing of cultivated peanut Arachis hypogaea provides insights into genome evolution and oil improvement.</title>
        <authorList>
            <person name="Chen X."/>
        </authorList>
    </citation>
    <scope>NUCLEOTIDE SEQUENCE [LARGE SCALE GENOMIC DNA]</scope>
    <source>
        <strain evidence="2">cv. Fuhuasheng</strain>
        <tissue evidence="1">Leaves</tissue>
    </source>
</reference>
<dbReference type="STRING" id="3818.A0A445A322"/>
<evidence type="ECO:0000313" key="1">
    <source>
        <dbReference type="EMBL" id="RYR20840.1"/>
    </source>
</evidence>
<comment type="caution">
    <text evidence="1">The sequence shown here is derived from an EMBL/GenBank/DDBJ whole genome shotgun (WGS) entry which is preliminary data.</text>
</comment>
<dbReference type="Gene3D" id="3.60.10.10">
    <property type="entry name" value="Endonuclease/exonuclease/phosphatase"/>
    <property type="match status" value="1"/>
</dbReference>
<keyword evidence="2" id="KW-1185">Reference proteome</keyword>
<dbReference type="InterPro" id="IPR036691">
    <property type="entry name" value="Endo/exonu/phosph_ase_sf"/>
</dbReference>